<dbReference type="GO" id="GO:0005524">
    <property type="term" value="F:ATP binding"/>
    <property type="evidence" value="ECO:0007669"/>
    <property type="project" value="UniProtKB-KW"/>
</dbReference>
<dbReference type="SUPFAM" id="SSF52540">
    <property type="entry name" value="P-loop containing nucleoside triphosphate hydrolases"/>
    <property type="match status" value="1"/>
</dbReference>
<dbReference type="InterPro" id="IPR003439">
    <property type="entry name" value="ABC_transporter-like_ATP-bd"/>
</dbReference>
<dbReference type="STRING" id="1229780.BN381_10309"/>
<dbReference type="Pfam" id="PF00005">
    <property type="entry name" value="ABC_tran"/>
    <property type="match status" value="1"/>
</dbReference>
<dbReference type="SMART" id="SM00382">
    <property type="entry name" value="AAA"/>
    <property type="match status" value="1"/>
</dbReference>
<dbReference type="HOGENOM" id="CLU_000604_1_2_11"/>
<feature type="domain" description="ABC transporter" evidence="5">
    <location>
        <begin position="32"/>
        <end position="257"/>
    </location>
</feature>
<dbReference type="InterPro" id="IPR027417">
    <property type="entry name" value="P-loop_NTPase"/>
</dbReference>
<organism evidence="6 7">
    <name type="scientific">Candidatus Neomicrothrix parvicella RN1</name>
    <dbReference type="NCBI Taxonomy" id="1229780"/>
    <lineage>
        <taxon>Bacteria</taxon>
        <taxon>Bacillati</taxon>
        <taxon>Actinomycetota</taxon>
        <taxon>Acidimicrobiia</taxon>
        <taxon>Acidimicrobiales</taxon>
        <taxon>Microthrixaceae</taxon>
        <taxon>Candidatus Neomicrothrix</taxon>
    </lineage>
</organism>
<dbReference type="PROSITE" id="PS00211">
    <property type="entry name" value="ABC_TRANSPORTER_1"/>
    <property type="match status" value="1"/>
</dbReference>
<gene>
    <name evidence="6" type="ORF">BN381_10309</name>
</gene>
<dbReference type="eggNOG" id="COG1131">
    <property type="taxonomic scope" value="Bacteria"/>
</dbReference>
<dbReference type="PANTHER" id="PTHR43335:SF4">
    <property type="entry name" value="ABC TRANSPORTER, ATP-BINDING PROTEIN"/>
    <property type="match status" value="1"/>
</dbReference>
<keyword evidence="4" id="KW-0067">ATP-binding</keyword>
<sequence>MHPQTRPLLVSAPFTWSWIDLMTSQQPGDAVIRTHGLTKSFGKTLALDRLDLEVARGCVFGFLGPNGAGKSTTIRLLMGLLNPTGGTASVLGFDPVSEPQEVHRRVGYLPGDFAAYRDMTGRRYLRYLANLRGGVDEGRSHDLAERFELNLDRAIGALSHGNRQKVGLIQAMMHQPDLLVLDEPTQGLDPLMQRVFLELLSEQRDAGRTVFLSSHILAEVEEVADRVAIIRNGRLATVRDINALKARTRRRLELRFTEGVEPPFDQLGAVEGVIQVARLGSTVEVVVEGSMAELLRFVAPFGVERVVSNEVDLEGVFLQYYEQQP</sequence>
<dbReference type="PANTHER" id="PTHR43335">
    <property type="entry name" value="ABC TRANSPORTER, ATP-BINDING PROTEIN"/>
    <property type="match status" value="1"/>
</dbReference>
<protein>
    <submittedName>
        <fullName evidence="6">ABC transporter related protein</fullName>
    </submittedName>
</protein>
<dbReference type="GO" id="GO:0016887">
    <property type="term" value="F:ATP hydrolysis activity"/>
    <property type="evidence" value="ECO:0007669"/>
    <property type="project" value="InterPro"/>
</dbReference>
<evidence type="ECO:0000313" key="6">
    <source>
        <dbReference type="EMBL" id="CCM62078.1"/>
    </source>
</evidence>
<comment type="similarity">
    <text evidence="1">Belongs to the ABC transporter superfamily.</text>
</comment>
<dbReference type="EMBL" id="CANL01000001">
    <property type="protein sequence ID" value="CCM62078.1"/>
    <property type="molecule type" value="Genomic_DNA"/>
</dbReference>
<reference evidence="6 7" key="1">
    <citation type="journal article" date="2013" name="ISME J.">
        <title>Metabolic model for the filamentous 'Candidatus Microthrix parvicella' based on genomic and metagenomic analyses.</title>
        <authorList>
            <person name="Jon McIlroy S."/>
            <person name="Kristiansen R."/>
            <person name="Albertsen M."/>
            <person name="Michael Karst S."/>
            <person name="Rossetti S."/>
            <person name="Lund Nielsen J."/>
            <person name="Tandoi V."/>
            <person name="James Seviour R."/>
            <person name="Nielsen P.H."/>
        </authorList>
    </citation>
    <scope>NUCLEOTIDE SEQUENCE [LARGE SCALE GENOMIC DNA]</scope>
    <source>
        <strain evidence="6 7">RN1</strain>
    </source>
</reference>
<name>R4YW28_9ACTN</name>
<evidence type="ECO:0000313" key="7">
    <source>
        <dbReference type="Proteomes" id="UP000018291"/>
    </source>
</evidence>
<evidence type="ECO:0000256" key="3">
    <source>
        <dbReference type="ARBA" id="ARBA00022741"/>
    </source>
</evidence>
<accession>R4YW28</accession>
<evidence type="ECO:0000259" key="5">
    <source>
        <dbReference type="PROSITE" id="PS50893"/>
    </source>
</evidence>
<dbReference type="Gene3D" id="3.40.50.300">
    <property type="entry name" value="P-loop containing nucleotide triphosphate hydrolases"/>
    <property type="match status" value="1"/>
</dbReference>
<dbReference type="InterPro" id="IPR017871">
    <property type="entry name" value="ABC_transporter-like_CS"/>
</dbReference>
<keyword evidence="2" id="KW-0813">Transport</keyword>
<evidence type="ECO:0000256" key="4">
    <source>
        <dbReference type="ARBA" id="ARBA00022840"/>
    </source>
</evidence>
<keyword evidence="3" id="KW-0547">Nucleotide-binding</keyword>
<proteinExistence type="inferred from homology"/>
<dbReference type="PROSITE" id="PS50893">
    <property type="entry name" value="ABC_TRANSPORTER_2"/>
    <property type="match status" value="1"/>
</dbReference>
<dbReference type="CDD" id="cd03230">
    <property type="entry name" value="ABC_DR_subfamily_A"/>
    <property type="match status" value="1"/>
</dbReference>
<dbReference type="InterPro" id="IPR003593">
    <property type="entry name" value="AAA+_ATPase"/>
</dbReference>
<evidence type="ECO:0000256" key="1">
    <source>
        <dbReference type="ARBA" id="ARBA00005417"/>
    </source>
</evidence>
<evidence type="ECO:0000256" key="2">
    <source>
        <dbReference type="ARBA" id="ARBA00022448"/>
    </source>
</evidence>
<keyword evidence="7" id="KW-1185">Reference proteome</keyword>
<dbReference type="AlphaFoldDB" id="R4YW28"/>
<comment type="caution">
    <text evidence="6">The sequence shown here is derived from an EMBL/GenBank/DDBJ whole genome shotgun (WGS) entry which is preliminary data.</text>
</comment>
<dbReference type="Proteomes" id="UP000018291">
    <property type="component" value="Unassembled WGS sequence"/>
</dbReference>